<dbReference type="OrthoDB" id="1257986at2"/>
<name>A0A085YZ36_9FLAO</name>
<dbReference type="RefSeq" id="WP_034679374.1">
    <property type="nucleotide sequence ID" value="NZ_FPAP01000003.1"/>
</dbReference>
<protein>
    <submittedName>
        <fullName evidence="2">Uncharacterized protein</fullName>
    </submittedName>
</protein>
<sequence length="224" mass="24337">MKKILTLSVILLSLMTYSQINIPATSPKGTLTTQTNQKIEYKNLKYEKGKVIYINANTNQEEFLYDNSLKSIQEDGGAVVSASGENTEAAVSIVEKPENVKLTSKKDIKNYLLQQNNVEYKRGRTLNNVGTAFVVGGAACFVAGGISNLSSANKTYAYGEEPKGSPVPLIIGLIGAGAGVVLKLMGHSQMKNAVESYKNADSRKFTPTYYVLNNKNGVGFMMKF</sequence>
<evidence type="ECO:0000256" key="1">
    <source>
        <dbReference type="SAM" id="SignalP"/>
    </source>
</evidence>
<dbReference type="Proteomes" id="UP000028713">
    <property type="component" value="Unassembled WGS sequence"/>
</dbReference>
<organism evidence="2 3">
    <name type="scientific">Chryseobacterium formosense</name>
    <dbReference type="NCBI Taxonomy" id="236814"/>
    <lineage>
        <taxon>Bacteria</taxon>
        <taxon>Pseudomonadati</taxon>
        <taxon>Bacteroidota</taxon>
        <taxon>Flavobacteriia</taxon>
        <taxon>Flavobacteriales</taxon>
        <taxon>Weeksellaceae</taxon>
        <taxon>Chryseobacterium group</taxon>
        <taxon>Chryseobacterium</taxon>
    </lineage>
</organism>
<keyword evidence="1" id="KW-0732">Signal</keyword>
<evidence type="ECO:0000313" key="2">
    <source>
        <dbReference type="EMBL" id="KFE97449.1"/>
    </source>
</evidence>
<feature type="chain" id="PRO_5001800152" evidence="1">
    <location>
        <begin position="19"/>
        <end position="224"/>
    </location>
</feature>
<dbReference type="STRING" id="236814.IX39_19360"/>
<dbReference type="AlphaFoldDB" id="A0A085YZ36"/>
<evidence type="ECO:0000313" key="3">
    <source>
        <dbReference type="Proteomes" id="UP000028713"/>
    </source>
</evidence>
<comment type="caution">
    <text evidence="2">The sequence shown here is derived from an EMBL/GenBank/DDBJ whole genome shotgun (WGS) entry which is preliminary data.</text>
</comment>
<accession>A0A085YZ36</accession>
<reference evidence="2 3" key="1">
    <citation type="submission" date="2014-07" db="EMBL/GenBank/DDBJ databases">
        <title>Genome of Chryseobacterium formosense LMG 24722.</title>
        <authorList>
            <person name="Pipes S.E."/>
            <person name="Stropko S.J."/>
            <person name="Newman J.D."/>
        </authorList>
    </citation>
    <scope>NUCLEOTIDE SEQUENCE [LARGE SCALE GENOMIC DNA]</scope>
    <source>
        <strain evidence="2 3">LMG 24722</strain>
    </source>
</reference>
<dbReference type="eggNOG" id="ENOG502ZZRM">
    <property type="taxonomic scope" value="Bacteria"/>
</dbReference>
<gene>
    <name evidence="2" type="ORF">IX39_19360</name>
</gene>
<dbReference type="EMBL" id="JPRP01000005">
    <property type="protein sequence ID" value="KFE97449.1"/>
    <property type="molecule type" value="Genomic_DNA"/>
</dbReference>
<proteinExistence type="predicted"/>
<feature type="signal peptide" evidence="1">
    <location>
        <begin position="1"/>
        <end position="18"/>
    </location>
</feature>
<keyword evidence="3" id="KW-1185">Reference proteome</keyword>